<evidence type="ECO:0000256" key="1">
    <source>
        <dbReference type="SAM" id="MobiDB-lite"/>
    </source>
</evidence>
<protein>
    <recommendedName>
        <fullName evidence="2">Arrestin-like N-terminal domain-containing protein</fullName>
    </recommendedName>
</protein>
<accession>A0A7H9B0V2</accession>
<dbReference type="Pfam" id="PF00339">
    <property type="entry name" value="Arrestin_N"/>
    <property type="match status" value="1"/>
</dbReference>
<dbReference type="Proteomes" id="UP000509704">
    <property type="component" value="Chromosome 2"/>
</dbReference>
<dbReference type="Gene3D" id="2.60.40.640">
    <property type="match status" value="1"/>
</dbReference>
<dbReference type="OrthoDB" id="3365616at2759"/>
<dbReference type="GO" id="GO:0070086">
    <property type="term" value="P:ubiquitin-dependent endocytosis"/>
    <property type="evidence" value="ECO:0007669"/>
    <property type="project" value="TreeGrafter"/>
</dbReference>
<dbReference type="PANTHER" id="PTHR11188:SF174">
    <property type="entry name" value="ARRESTIN-RELATED TRAFFICKING ADAPTER 10-RELATED"/>
    <property type="match status" value="1"/>
</dbReference>
<feature type="domain" description="Arrestin-like N-terminal" evidence="2">
    <location>
        <begin position="16"/>
        <end position="125"/>
    </location>
</feature>
<dbReference type="PANTHER" id="PTHR11188">
    <property type="entry name" value="ARRESTIN DOMAIN CONTAINING PROTEIN"/>
    <property type="match status" value="1"/>
</dbReference>
<dbReference type="GO" id="GO:0005829">
    <property type="term" value="C:cytosol"/>
    <property type="evidence" value="ECO:0007669"/>
    <property type="project" value="TreeGrafter"/>
</dbReference>
<dbReference type="InterPro" id="IPR014752">
    <property type="entry name" value="Arrestin-like_C"/>
</dbReference>
<dbReference type="CDD" id="cd22952">
    <property type="entry name" value="ART10-like"/>
    <property type="match status" value="1"/>
</dbReference>
<dbReference type="InterPro" id="IPR050357">
    <property type="entry name" value="Arrestin_domain-protein"/>
</dbReference>
<dbReference type="AlphaFoldDB" id="A0A7H9B0V2"/>
<name>A0A7H9B0V2_ZYGMR</name>
<feature type="region of interest" description="Disordered" evidence="1">
    <location>
        <begin position="215"/>
        <end position="242"/>
    </location>
</feature>
<keyword evidence="4" id="KW-1185">Reference proteome</keyword>
<proteinExistence type="predicted"/>
<evidence type="ECO:0000313" key="4">
    <source>
        <dbReference type="Proteomes" id="UP000509704"/>
    </source>
</evidence>
<evidence type="ECO:0000259" key="2">
    <source>
        <dbReference type="Pfam" id="PF00339"/>
    </source>
</evidence>
<dbReference type="InterPro" id="IPR011021">
    <property type="entry name" value="Arrestin-like_N"/>
</dbReference>
<dbReference type="GeneID" id="59235261"/>
<reference evidence="3 4" key="1">
    <citation type="submission" date="2020-07" db="EMBL/GenBank/DDBJ databases">
        <title>The yeast mating-type switching endonuclease HO is a domesticated member of an unorthodox homing genetic element family.</title>
        <authorList>
            <person name="Coughlan A.Y."/>
            <person name="Lombardi L."/>
            <person name="Braun-Galleani S."/>
            <person name="Martos A.R."/>
            <person name="Galeote V."/>
            <person name="Bigey F."/>
            <person name="Dequin S."/>
            <person name="Byrne K.P."/>
            <person name="Wolfe K.H."/>
        </authorList>
    </citation>
    <scope>NUCLEOTIDE SEQUENCE [LARGE SCALE GENOMIC DNA]</scope>
    <source>
        <strain evidence="3 4">NRRL Y-6702</strain>
    </source>
</reference>
<organism evidence="3 4">
    <name type="scientific">Zygotorulaspora mrakii</name>
    <name type="common">Zygosaccharomyces mrakii</name>
    <dbReference type="NCBI Taxonomy" id="42260"/>
    <lineage>
        <taxon>Eukaryota</taxon>
        <taxon>Fungi</taxon>
        <taxon>Dikarya</taxon>
        <taxon>Ascomycota</taxon>
        <taxon>Saccharomycotina</taxon>
        <taxon>Saccharomycetes</taxon>
        <taxon>Saccharomycetales</taxon>
        <taxon>Saccharomycetaceae</taxon>
        <taxon>Zygotorulaspora</taxon>
    </lineage>
</organism>
<gene>
    <name evidence="3" type="ORF">HG535_0B06440</name>
</gene>
<dbReference type="EMBL" id="CP058605">
    <property type="protein sequence ID" value="QLG71599.1"/>
    <property type="molecule type" value="Genomic_DNA"/>
</dbReference>
<sequence length="508" mass="58212">MVAKISIALNPPYNNVYYSSNDTVSGNVSISLKKSVTIKQINVLLKGYTETVTKIDPISLTNPNNMMTPVQDNKSLHNLVSLTKRVFPPDNVWDAIEGSSKPFKVKPGVYEYKFQFPKMPKKPKCLINHTKDLICFTKQEETNIPPSFNNHWKDLTKIDNLDLFYYSYGKVIYTVQVQIELGKSTSWYKPFHRIIREIEPIEFIPEPAELLYDDGEDESERETNGQSTGGGDTSSRNLGLSNNSSEAYLNSIETESIQDYNMSPQMLEQEIAGPSLLSNERYKRYRSTYRMGLPDGVSSMWVEVRSRNMRETYRRDFLFKNGSGKFDRVFLVLKGNIKQICKLNIAPLSIQFNLLETVTYLSQGIANENFSSLRLVEINSLSPKVRSIMMDFAKVRVVSSSSQNGVEGKLECEIKLKDNPILKKLKFNEEDYLHRGNRLYSFKTCSIKRIFNFQLVINWEINGSLRQTENIIKPMQIFVQANDNVQSDILPKYVNPPLYSEGSASMKQ</sequence>
<dbReference type="GO" id="GO:0031625">
    <property type="term" value="F:ubiquitin protein ligase binding"/>
    <property type="evidence" value="ECO:0007669"/>
    <property type="project" value="TreeGrafter"/>
</dbReference>
<dbReference type="RefSeq" id="XP_037143327.1">
    <property type="nucleotide sequence ID" value="XM_037287432.1"/>
</dbReference>
<dbReference type="KEGG" id="zmk:HG535_0B06440"/>
<dbReference type="GO" id="GO:0030674">
    <property type="term" value="F:protein-macromolecule adaptor activity"/>
    <property type="evidence" value="ECO:0007669"/>
    <property type="project" value="TreeGrafter"/>
</dbReference>
<evidence type="ECO:0000313" key="3">
    <source>
        <dbReference type="EMBL" id="QLG71599.1"/>
    </source>
</evidence>